<dbReference type="SUPFAM" id="SSF53335">
    <property type="entry name" value="S-adenosyl-L-methionine-dependent methyltransferases"/>
    <property type="match status" value="1"/>
</dbReference>
<evidence type="ECO:0000313" key="1">
    <source>
        <dbReference type="EMBL" id="CTQ73762.1"/>
    </source>
</evidence>
<reference evidence="2" key="1">
    <citation type="submission" date="2015-07" db="EMBL/GenBank/DDBJ databases">
        <authorList>
            <person name="Rodrigo-Torres Lidia"/>
            <person name="Arahal R.David."/>
        </authorList>
    </citation>
    <scope>NUCLEOTIDE SEQUENCE [LARGE SCALE GENOMIC DNA]</scope>
    <source>
        <strain evidence="2">CECT 5112</strain>
    </source>
</reference>
<evidence type="ECO:0008006" key="3">
    <source>
        <dbReference type="Google" id="ProtNLM"/>
    </source>
</evidence>
<keyword evidence="2" id="KW-1185">Reference proteome</keyword>
<dbReference type="InterPro" id="IPR029063">
    <property type="entry name" value="SAM-dependent_MTases_sf"/>
</dbReference>
<dbReference type="RefSeq" id="WP_055672992.1">
    <property type="nucleotide sequence ID" value="NZ_CXWD01000015.1"/>
</dbReference>
<gene>
    <name evidence="1" type="ORF">LAX5112_03649</name>
</gene>
<dbReference type="STRING" id="388408.LAX5112_03649"/>
<organism evidence="1 2">
    <name type="scientific">Roseibium alexandrii</name>
    <dbReference type="NCBI Taxonomy" id="388408"/>
    <lineage>
        <taxon>Bacteria</taxon>
        <taxon>Pseudomonadati</taxon>
        <taxon>Pseudomonadota</taxon>
        <taxon>Alphaproteobacteria</taxon>
        <taxon>Hyphomicrobiales</taxon>
        <taxon>Stappiaceae</taxon>
        <taxon>Roseibium</taxon>
    </lineage>
</organism>
<dbReference type="Gene3D" id="3.40.50.150">
    <property type="entry name" value="Vaccinia Virus protein VP39"/>
    <property type="match status" value="1"/>
</dbReference>
<dbReference type="Proteomes" id="UP000053235">
    <property type="component" value="Unassembled WGS sequence"/>
</dbReference>
<dbReference type="OrthoDB" id="7273451at2"/>
<evidence type="ECO:0000313" key="2">
    <source>
        <dbReference type="Proteomes" id="UP000053235"/>
    </source>
</evidence>
<dbReference type="AlphaFoldDB" id="A0A0M7AH63"/>
<proteinExistence type="predicted"/>
<protein>
    <recommendedName>
        <fullName evidence="3">Methyltransferase domain-containing protein</fullName>
    </recommendedName>
</protein>
<accession>A0A0M7AH63</accession>
<dbReference type="EMBL" id="CXWD01000015">
    <property type="protein sequence ID" value="CTQ73762.1"/>
    <property type="molecule type" value="Genomic_DNA"/>
</dbReference>
<sequence>MSGFSATWLALREPLDLAARNSDVEAAFFGALPAETVKVLDLASGAGSTVAALAGTKPDIHWILSDYDADLLSLAASRDYATKPASLQTREIDLAANLKELPFHEVVAITTSAFLDLVSQEFLMQLVEAIVSSGKPFLASLTYDGRTGFAPAEPLDQDLCDAMNRDQQTDKGFGPALGPKAAEQAIALFRAKGYRVVSGKSDWIIGPQHEDFLAEFLPGWVGAGVKQGVEKSKADRWLQTRRSQISDGAFTMTVGHLDFVALPA</sequence>
<name>A0A0M7AH63_9HYPH</name>